<evidence type="ECO:0000313" key="1">
    <source>
        <dbReference type="EMBL" id="CAD7227939.1"/>
    </source>
</evidence>
<proteinExistence type="predicted"/>
<sequence length="150" mass="17276">FRVLVTGCWTAFFSRSRTPSSFNLLSPTSSDHNVTSQRARAPLLLARMDSTIDCYESLADISHREMIRRNQASTMEFHVPGWILHIRPKRRSEGGESEDGYEFFWADPQDFSRIRVTPYMMKDHLPRWVWAALSSSVTSGLSPPSPFFPY</sequence>
<dbReference type="AlphaFoldDB" id="A0A7R8ZL33"/>
<feature type="non-terminal residue" evidence="1">
    <location>
        <position position="150"/>
    </location>
</feature>
<reference evidence="1" key="1">
    <citation type="submission" date="2020-11" db="EMBL/GenBank/DDBJ databases">
        <authorList>
            <person name="Tran Van P."/>
        </authorList>
    </citation>
    <scope>NUCLEOTIDE SEQUENCE</scope>
</reference>
<dbReference type="EMBL" id="OB661315">
    <property type="protein sequence ID" value="CAD7227939.1"/>
    <property type="molecule type" value="Genomic_DNA"/>
</dbReference>
<protein>
    <submittedName>
        <fullName evidence="1">Uncharacterized protein</fullName>
    </submittedName>
</protein>
<organism evidence="1">
    <name type="scientific">Cyprideis torosa</name>
    <dbReference type="NCBI Taxonomy" id="163714"/>
    <lineage>
        <taxon>Eukaryota</taxon>
        <taxon>Metazoa</taxon>
        <taxon>Ecdysozoa</taxon>
        <taxon>Arthropoda</taxon>
        <taxon>Crustacea</taxon>
        <taxon>Oligostraca</taxon>
        <taxon>Ostracoda</taxon>
        <taxon>Podocopa</taxon>
        <taxon>Podocopida</taxon>
        <taxon>Cytherocopina</taxon>
        <taxon>Cytheroidea</taxon>
        <taxon>Cytherideidae</taxon>
        <taxon>Cyprideis</taxon>
    </lineage>
</organism>
<dbReference type="OrthoDB" id="6510373at2759"/>
<gene>
    <name evidence="1" type="ORF">CTOB1V02_LOCUS5832</name>
</gene>
<name>A0A7R8ZL33_9CRUS</name>
<accession>A0A7R8ZL33</accession>